<dbReference type="SUPFAM" id="SSF56784">
    <property type="entry name" value="HAD-like"/>
    <property type="match status" value="1"/>
</dbReference>
<evidence type="ECO:0000313" key="4">
    <source>
        <dbReference type="Proteomes" id="UP000298390"/>
    </source>
</evidence>
<dbReference type="InterPro" id="IPR036412">
    <property type="entry name" value="HAD-like_sf"/>
</dbReference>
<reference evidence="3 4" key="1">
    <citation type="submission" date="2019-01" db="EMBL/GenBank/DDBJ databases">
        <title>Genome sequencing of the rare red list fungi Fomitopsis rosea.</title>
        <authorList>
            <person name="Buettner E."/>
            <person name="Kellner H."/>
        </authorList>
    </citation>
    <scope>NUCLEOTIDE SEQUENCE [LARGE SCALE GENOMIC DNA]</scope>
    <source>
        <strain evidence="3 4">DSM 105464</strain>
    </source>
</reference>
<dbReference type="GO" id="GO:0005634">
    <property type="term" value="C:nucleus"/>
    <property type="evidence" value="ECO:0007669"/>
    <property type="project" value="TreeGrafter"/>
</dbReference>
<dbReference type="InterPro" id="IPR023214">
    <property type="entry name" value="HAD_sf"/>
</dbReference>
<dbReference type="PANTHER" id="PTHR46191:SF2">
    <property type="entry name" value="HALOACID DEHALOGENASE-LIKE HYDROLASE DOMAIN-CONTAINING PROTEIN 3"/>
    <property type="match status" value="1"/>
</dbReference>
<dbReference type="Gene3D" id="3.40.50.1000">
    <property type="entry name" value="HAD superfamily/HAD-like"/>
    <property type="match status" value="1"/>
</dbReference>
<evidence type="ECO:0000256" key="2">
    <source>
        <dbReference type="SAM" id="SignalP"/>
    </source>
</evidence>
<accession>A0A4Y9XRE4</accession>
<feature type="region of interest" description="Disordered" evidence="1">
    <location>
        <begin position="229"/>
        <end position="257"/>
    </location>
</feature>
<evidence type="ECO:0000313" key="3">
    <source>
        <dbReference type="EMBL" id="TFY51953.1"/>
    </source>
</evidence>
<gene>
    <name evidence="3" type="ORF">EVJ58_g10284</name>
</gene>
<dbReference type="Pfam" id="PF13242">
    <property type="entry name" value="Hydrolase_like"/>
    <property type="match status" value="1"/>
</dbReference>
<keyword evidence="2" id="KW-0732">Signal</keyword>
<feature type="chain" id="PRO_5021258353" evidence="2">
    <location>
        <begin position="18"/>
        <end position="522"/>
    </location>
</feature>
<dbReference type="EMBL" id="SEKV01001071">
    <property type="protein sequence ID" value="TFY51953.1"/>
    <property type="molecule type" value="Genomic_DNA"/>
</dbReference>
<dbReference type="STRING" id="34475.A0A4Y9XRE4"/>
<dbReference type="GO" id="GO:0016791">
    <property type="term" value="F:phosphatase activity"/>
    <property type="evidence" value="ECO:0007669"/>
    <property type="project" value="UniProtKB-ARBA"/>
</dbReference>
<dbReference type="InterPro" id="IPR051828">
    <property type="entry name" value="HAD-like_hydrolase_domain"/>
</dbReference>
<dbReference type="NCBIfam" id="TIGR01549">
    <property type="entry name" value="HAD-SF-IA-v1"/>
    <property type="match status" value="1"/>
</dbReference>
<dbReference type="Proteomes" id="UP000298390">
    <property type="component" value="Unassembled WGS sequence"/>
</dbReference>
<sequence>MAIRAVLFDALATLVAPRLPIYVQYSQTFEPYLGVLAPDLLKKSFKSGAVLDDLGATAHLDTILLSSEESIEKPAREMFLRACARLGVQPSEAVHIGDELPADYYGAKEGGLEALLVRRPGAEGEDEAKEPGEDLSGVAVVSGLAEVAGVFSVADDFRELRAVYSGDCLMFFMRGGSEYCEQRSLASLTAPDGTMSSGVMTSTKFRPVSSLASTSRVYVMDDSVRISPSLNTTKRSGHRVQHASAGASGRLPTDSQLGHRVRIPTDDLDSSEKMAPYLIDSPTADVSLSGPAKLCRAFSAVPQAVEYQFSRQRPLVRLATMVYCVLSCLVFSMAMYQRFYDNQNHVTLYASEISQNRNPLESLPIEHVLSKVTSLYPAPKAVDPFVLKAAANPVGITACLWSTDQDVHSVISWATRWTGPISLLVTTTADPASPEHEALLRKLATLQHRSALLNTTLSLHLVHLAPSTPPNPSAFLNLARLLAQTPRVVLFPANLTTTTANGAYTDLFFFKHYHISGACVWV</sequence>
<proteinExistence type="predicted"/>
<organism evidence="3 4">
    <name type="scientific">Rhodofomes roseus</name>
    <dbReference type="NCBI Taxonomy" id="34475"/>
    <lineage>
        <taxon>Eukaryota</taxon>
        <taxon>Fungi</taxon>
        <taxon>Dikarya</taxon>
        <taxon>Basidiomycota</taxon>
        <taxon>Agaricomycotina</taxon>
        <taxon>Agaricomycetes</taxon>
        <taxon>Polyporales</taxon>
        <taxon>Rhodofomes</taxon>
    </lineage>
</organism>
<feature type="signal peptide" evidence="2">
    <location>
        <begin position="1"/>
        <end position="17"/>
    </location>
</feature>
<dbReference type="PANTHER" id="PTHR46191">
    <property type="match status" value="1"/>
</dbReference>
<name>A0A4Y9XRE4_9APHY</name>
<protein>
    <submittedName>
        <fullName evidence="3">Uncharacterized protein</fullName>
    </submittedName>
</protein>
<dbReference type="InterPro" id="IPR006439">
    <property type="entry name" value="HAD-SF_hydro_IA"/>
</dbReference>
<comment type="caution">
    <text evidence="3">The sequence shown here is derived from an EMBL/GenBank/DDBJ whole genome shotgun (WGS) entry which is preliminary data.</text>
</comment>
<evidence type="ECO:0000256" key="1">
    <source>
        <dbReference type="SAM" id="MobiDB-lite"/>
    </source>
</evidence>
<dbReference type="AlphaFoldDB" id="A0A4Y9XRE4"/>